<gene>
    <name evidence="1" type="ORF">LSAT_V11C800400960</name>
</gene>
<dbReference type="EMBL" id="NBSK02000008">
    <property type="protein sequence ID" value="KAJ0193700.1"/>
    <property type="molecule type" value="Genomic_DNA"/>
</dbReference>
<evidence type="ECO:0000313" key="2">
    <source>
        <dbReference type="Proteomes" id="UP000235145"/>
    </source>
</evidence>
<name>A0A9R1UTU2_LACSA</name>
<dbReference type="PANTHER" id="PTHR35097">
    <property type="entry name" value="GDSL ESTERASE/LIPASE"/>
    <property type="match status" value="1"/>
</dbReference>
<keyword evidence="2" id="KW-1185">Reference proteome</keyword>
<organism evidence="1 2">
    <name type="scientific">Lactuca sativa</name>
    <name type="common">Garden lettuce</name>
    <dbReference type="NCBI Taxonomy" id="4236"/>
    <lineage>
        <taxon>Eukaryota</taxon>
        <taxon>Viridiplantae</taxon>
        <taxon>Streptophyta</taxon>
        <taxon>Embryophyta</taxon>
        <taxon>Tracheophyta</taxon>
        <taxon>Spermatophyta</taxon>
        <taxon>Magnoliopsida</taxon>
        <taxon>eudicotyledons</taxon>
        <taxon>Gunneridae</taxon>
        <taxon>Pentapetalae</taxon>
        <taxon>asterids</taxon>
        <taxon>campanulids</taxon>
        <taxon>Asterales</taxon>
        <taxon>Asteraceae</taxon>
        <taxon>Cichorioideae</taxon>
        <taxon>Cichorieae</taxon>
        <taxon>Lactucinae</taxon>
        <taxon>Lactuca</taxon>
    </lineage>
</organism>
<dbReference type="PANTHER" id="PTHR35097:SF1">
    <property type="entry name" value="GDSL ESTERASE_LIPASE"/>
    <property type="match status" value="1"/>
</dbReference>
<dbReference type="AlphaFoldDB" id="A0A9R1UTU2"/>
<accession>A0A9R1UTU2</accession>
<evidence type="ECO:0000313" key="1">
    <source>
        <dbReference type="EMBL" id="KAJ0193700.1"/>
    </source>
</evidence>
<dbReference type="Proteomes" id="UP000235145">
    <property type="component" value="Unassembled WGS sequence"/>
</dbReference>
<reference evidence="1 2" key="1">
    <citation type="journal article" date="2017" name="Nat. Commun.">
        <title>Genome assembly with in vitro proximity ligation data and whole-genome triplication in lettuce.</title>
        <authorList>
            <person name="Reyes-Chin-Wo S."/>
            <person name="Wang Z."/>
            <person name="Yang X."/>
            <person name="Kozik A."/>
            <person name="Arikit S."/>
            <person name="Song C."/>
            <person name="Xia L."/>
            <person name="Froenicke L."/>
            <person name="Lavelle D.O."/>
            <person name="Truco M.J."/>
            <person name="Xia R."/>
            <person name="Zhu S."/>
            <person name="Xu C."/>
            <person name="Xu H."/>
            <person name="Xu X."/>
            <person name="Cox K."/>
            <person name="Korf I."/>
            <person name="Meyers B.C."/>
            <person name="Michelmore R.W."/>
        </authorList>
    </citation>
    <scope>NUCLEOTIDE SEQUENCE [LARGE SCALE GENOMIC DNA]</scope>
    <source>
        <strain evidence="2">cv. Salinas</strain>
        <tissue evidence="1">Seedlings</tissue>
    </source>
</reference>
<sequence>MVVPFLNRKKKKKKVSCLLTLISLFCNQTPQFCVFTLQLFPIPIPNHSFLHCKRFHCNRNSHQMVSEKIEPLGFVVDKFKGFTKSTQDFANGVLHNIGLSRRRHPIEILKRLQRDAFSDIMKLRDRQDKVERLLSFKSSKVSPLAETSTRVKGEIEVLGLLLMIDRIHEENQDAISRTGIKTGINSKFTFETTIREKDTLKAEFVATDRGQFDGLSTPLSLGKVVFDAKINEWCSLTTVLLGGRCIDLMKQGVTNGPPLLNQDIGSGISLTMTKSNVIGTLAQFVGTTHWLSTFGQVAYQLSGSTKVLLLGINQVPKILGQDGFLGPMCLPIGVFRRDGIRREGGRSVALVLESELDSSTRVGGWVEMNRSDTDNDTVPYGTRWGVSVSDLPEDDFGWGLRVGGSAFERFEVEVFSKMNLGEKYLLQPSLVFVVDGSTKFPALMMKSIPNVILDKQLIHRNW</sequence>
<protein>
    <submittedName>
        <fullName evidence="1">Uncharacterized protein</fullName>
    </submittedName>
</protein>
<comment type="caution">
    <text evidence="1">The sequence shown here is derived from an EMBL/GenBank/DDBJ whole genome shotgun (WGS) entry which is preliminary data.</text>
</comment>
<proteinExistence type="predicted"/>